<evidence type="ECO:0000256" key="3">
    <source>
        <dbReference type="ARBA" id="ARBA00022679"/>
    </source>
</evidence>
<name>A0A366H5F5_9BURK</name>
<protein>
    <recommendedName>
        <fullName evidence="5">tRNA (cytidine/uridine-2'-O-)-methyltransferase TrmJ</fullName>
        <ecNumber evidence="5">2.1.1.200</ecNumber>
    </recommendedName>
    <alternativeName>
        <fullName evidence="5">tRNA (cytidine(32)/uridine(32)-2'-O)-methyltransferase</fullName>
    </alternativeName>
    <alternativeName>
        <fullName evidence="5">tRNA Cm32/Um32 methyltransferase</fullName>
    </alternativeName>
</protein>
<gene>
    <name evidence="5" type="primary">trmJ</name>
    <name evidence="7" type="ORF">DFR37_11214</name>
</gene>
<dbReference type="OrthoDB" id="9806346at2"/>
<sequence length="264" mass="28391">MTHIIPPKTAHVFSRVRFIMVQPSHPGNVGAAARAIKTMGFHDLCLVAPRYPDICELPEAHALASGAGDVLSAAALVGTLEEALAPVTLAFALTARARDLGPPPCDIRQAAAASRQHLGAHENGQVAIVLGTERSGLTNEDIARCQRICHIPANPDYSSLNVAQALQLAAWELRYALAVETGLPLLPSTDKASQQAGSEPAANDKVQAFLAHWEQALVAIQFLDPRHPKKLMPRMQHLFARSELSQDEVDMLRGVCTAMIKACR</sequence>
<comment type="catalytic activity">
    <reaction evidence="5">
        <text>uridine(32) in tRNA + S-adenosyl-L-methionine = 2'-O-methyluridine(32) in tRNA + S-adenosyl-L-homocysteine + H(+)</text>
        <dbReference type="Rhea" id="RHEA:42936"/>
        <dbReference type="Rhea" id="RHEA-COMP:10107"/>
        <dbReference type="Rhea" id="RHEA-COMP:10290"/>
        <dbReference type="ChEBI" id="CHEBI:15378"/>
        <dbReference type="ChEBI" id="CHEBI:57856"/>
        <dbReference type="ChEBI" id="CHEBI:59789"/>
        <dbReference type="ChEBI" id="CHEBI:65315"/>
        <dbReference type="ChEBI" id="CHEBI:74478"/>
        <dbReference type="EC" id="2.1.1.200"/>
    </reaction>
</comment>
<dbReference type="Gene3D" id="1.10.8.590">
    <property type="match status" value="1"/>
</dbReference>
<dbReference type="InterPro" id="IPR029028">
    <property type="entry name" value="Alpha/beta_knot_MTases"/>
</dbReference>
<dbReference type="CDD" id="cd18093">
    <property type="entry name" value="SpoU-like_TrmJ"/>
    <property type="match status" value="1"/>
</dbReference>
<dbReference type="InterPro" id="IPR029026">
    <property type="entry name" value="tRNA_m1G_MTases_N"/>
</dbReference>
<keyword evidence="5" id="KW-0963">Cytoplasm</keyword>
<dbReference type="EMBL" id="QNRQ01000012">
    <property type="protein sequence ID" value="RBP36435.1"/>
    <property type="molecule type" value="Genomic_DNA"/>
</dbReference>
<dbReference type="InterPro" id="IPR004384">
    <property type="entry name" value="RNA_MeTrfase_TrmJ/LasT"/>
</dbReference>
<organism evidence="7 8">
    <name type="scientific">Eoetvoesiella caeni</name>
    <dbReference type="NCBI Taxonomy" id="645616"/>
    <lineage>
        <taxon>Bacteria</taxon>
        <taxon>Pseudomonadati</taxon>
        <taxon>Pseudomonadota</taxon>
        <taxon>Betaproteobacteria</taxon>
        <taxon>Burkholderiales</taxon>
        <taxon>Alcaligenaceae</taxon>
        <taxon>Eoetvoesiella</taxon>
    </lineage>
</organism>
<evidence type="ECO:0000256" key="5">
    <source>
        <dbReference type="RuleBase" id="RU362024"/>
    </source>
</evidence>
<dbReference type="SUPFAM" id="SSF75217">
    <property type="entry name" value="alpha/beta knot"/>
    <property type="match status" value="1"/>
</dbReference>
<dbReference type="AlphaFoldDB" id="A0A366H5F5"/>
<dbReference type="Gene3D" id="3.40.1280.10">
    <property type="match status" value="1"/>
</dbReference>
<dbReference type="GO" id="GO:0005829">
    <property type="term" value="C:cytosol"/>
    <property type="evidence" value="ECO:0007669"/>
    <property type="project" value="TreeGrafter"/>
</dbReference>
<comment type="function">
    <text evidence="5">Catalyzes the formation of 2'O-methylated cytidine (Cm32) or 2'O-methylated uridine (Um32) at position 32 in tRNA.</text>
</comment>
<keyword evidence="8" id="KW-1185">Reference proteome</keyword>
<dbReference type="GO" id="GO:0002128">
    <property type="term" value="P:tRNA nucleoside ribose methylation"/>
    <property type="evidence" value="ECO:0007669"/>
    <property type="project" value="TreeGrafter"/>
</dbReference>
<dbReference type="PIRSF" id="PIRSF004808">
    <property type="entry name" value="LasT"/>
    <property type="match status" value="1"/>
</dbReference>
<evidence type="ECO:0000256" key="2">
    <source>
        <dbReference type="ARBA" id="ARBA00022603"/>
    </source>
</evidence>
<evidence type="ECO:0000313" key="8">
    <source>
        <dbReference type="Proteomes" id="UP000253628"/>
    </source>
</evidence>
<dbReference type="PANTHER" id="PTHR42786:SF2">
    <property type="entry name" value="TRNA (CYTIDINE_URIDINE-2'-O-)-METHYLTRANSFERASE TRMJ"/>
    <property type="match status" value="1"/>
</dbReference>
<comment type="subunit">
    <text evidence="5">Homodimer.</text>
</comment>
<dbReference type="Proteomes" id="UP000253628">
    <property type="component" value="Unassembled WGS sequence"/>
</dbReference>
<evidence type="ECO:0000259" key="6">
    <source>
        <dbReference type="Pfam" id="PF00588"/>
    </source>
</evidence>
<keyword evidence="3 7" id="KW-0808">Transferase</keyword>
<feature type="domain" description="tRNA/rRNA methyltransferase SpoU type" evidence="6">
    <location>
        <begin position="16"/>
        <end position="170"/>
    </location>
</feature>
<keyword evidence="5" id="KW-0819">tRNA processing</keyword>
<dbReference type="EC" id="2.1.1.200" evidence="5"/>
<comment type="caution">
    <text evidence="7">The sequence shown here is derived from an EMBL/GenBank/DDBJ whole genome shotgun (WGS) entry which is preliminary data.</text>
</comment>
<dbReference type="GO" id="GO:0160206">
    <property type="term" value="F:tRNA (cytidine(32)/uridine(32)-2'-O)-methyltransferase activity"/>
    <property type="evidence" value="ECO:0007669"/>
    <property type="project" value="UniProtKB-EC"/>
</dbReference>
<dbReference type="PANTHER" id="PTHR42786">
    <property type="entry name" value="TRNA/RRNA METHYLTRANSFERASE"/>
    <property type="match status" value="1"/>
</dbReference>
<dbReference type="RefSeq" id="WP_113934511.1">
    <property type="nucleotide sequence ID" value="NZ_JACCEU010000006.1"/>
</dbReference>
<evidence type="ECO:0000313" key="7">
    <source>
        <dbReference type="EMBL" id="RBP36435.1"/>
    </source>
</evidence>
<evidence type="ECO:0000256" key="4">
    <source>
        <dbReference type="ARBA" id="ARBA00022691"/>
    </source>
</evidence>
<comment type="subcellular location">
    <subcellularLocation>
        <location evidence="5">Cytoplasm</location>
    </subcellularLocation>
</comment>
<comment type="catalytic activity">
    <reaction evidence="5">
        <text>cytidine(32) in tRNA + S-adenosyl-L-methionine = 2'-O-methylcytidine(32) in tRNA + S-adenosyl-L-homocysteine + H(+)</text>
        <dbReference type="Rhea" id="RHEA:42932"/>
        <dbReference type="Rhea" id="RHEA-COMP:10288"/>
        <dbReference type="Rhea" id="RHEA-COMP:10289"/>
        <dbReference type="ChEBI" id="CHEBI:15378"/>
        <dbReference type="ChEBI" id="CHEBI:57856"/>
        <dbReference type="ChEBI" id="CHEBI:59789"/>
        <dbReference type="ChEBI" id="CHEBI:74495"/>
        <dbReference type="ChEBI" id="CHEBI:82748"/>
        <dbReference type="EC" id="2.1.1.200"/>
    </reaction>
</comment>
<dbReference type="GO" id="GO:0003723">
    <property type="term" value="F:RNA binding"/>
    <property type="evidence" value="ECO:0007669"/>
    <property type="project" value="InterPro"/>
</dbReference>
<dbReference type="InterPro" id="IPR001537">
    <property type="entry name" value="SpoU_MeTrfase"/>
</dbReference>
<keyword evidence="2 5" id="KW-0489">Methyltransferase</keyword>
<dbReference type="GO" id="GO:0106339">
    <property type="term" value="F:tRNA (cytidine(32)-2'-O)-methyltransferase activity"/>
    <property type="evidence" value="ECO:0007669"/>
    <property type="project" value="RHEA"/>
</dbReference>
<proteinExistence type="inferred from homology"/>
<dbReference type="NCBIfam" id="TIGR00050">
    <property type="entry name" value="rRNA_methyl_1"/>
    <property type="match status" value="1"/>
</dbReference>
<evidence type="ECO:0000256" key="1">
    <source>
        <dbReference type="ARBA" id="ARBA00007228"/>
    </source>
</evidence>
<keyword evidence="4 5" id="KW-0949">S-adenosyl-L-methionine</keyword>
<accession>A0A366H5F5</accession>
<reference evidence="7 8" key="1">
    <citation type="submission" date="2018-06" db="EMBL/GenBank/DDBJ databases">
        <title>Genomic Encyclopedia of Type Strains, Phase IV (KMG-IV): sequencing the most valuable type-strain genomes for metagenomic binning, comparative biology and taxonomic classification.</title>
        <authorList>
            <person name="Goeker M."/>
        </authorList>
    </citation>
    <scope>NUCLEOTIDE SEQUENCE [LARGE SCALE GENOMIC DNA]</scope>
    <source>
        <strain evidence="7 8">DSM 25520</strain>
    </source>
</reference>
<dbReference type="Pfam" id="PF00588">
    <property type="entry name" value="SpoU_methylase"/>
    <property type="match status" value="1"/>
</dbReference>
<comment type="similarity">
    <text evidence="1">Belongs to the class IV-like SAM-binding methyltransferase superfamily. RNA methyltransferase TrmH family.</text>
</comment>